<feature type="compositionally biased region" description="Low complexity" evidence="1">
    <location>
        <begin position="104"/>
        <end position="128"/>
    </location>
</feature>
<organism evidence="3 4">
    <name type="scientific">Sphaerisporangium album</name>
    <dbReference type="NCBI Taxonomy" id="509200"/>
    <lineage>
        <taxon>Bacteria</taxon>
        <taxon>Bacillati</taxon>
        <taxon>Actinomycetota</taxon>
        <taxon>Actinomycetes</taxon>
        <taxon>Streptosporangiales</taxon>
        <taxon>Streptosporangiaceae</taxon>
        <taxon>Sphaerisporangium</taxon>
    </lineage>
</organism>
<accession>A0A367F436</accession>
<name>A0A367F436_9ACTN</name>
<evidence type="ECO:0000256" key="1">
    <source>
        <dbReference type="SAM" id="MobiDB-lite"/>
    </source>
</evidence>
<comment type="caution">
    <text evidence="3">The sequence shown here is derived from an EMBL/GenBank/DDBJ whole genome shotgun (WGS) entry which is preliminary data.</text>
</comment>
<feature type="compositionally biased region" description="Low complexity" evidence="1">
    <location>
        <begin position="247"/>
        <end position="261"/>
    </location>
</feature>
<dbReference type="Proteomes" id="UP000253094">
    <property type="component" value="Unassembled WGS sequence"/>
</dbReference>
<protein>
    <submittedName>
        <fullName evidence="3">Uncharacterized protein</fullName>
    </submittedName>
</protein>
<keyword evidence="2" id="KW-0812">Transmembrane</keyword>
<dbReference type="EMBL" id="QOIL01000023">
    <property type="protein sequence ID" value="RCG25031.1"/>
    <property type="molecule type" value="Genomic_DNA"/>
</dbReference>
<sequence length="468" mass="48977">MFDPPGPRPYESRPTGPQAYESRTTGPQTYEPRSAGPQGYESRPTGPQAYESRSTGPQAYEPRPADPQGYEPQPTGPQAYEPPGSRPQASPYVPPGTETTMHVPGPAARPGYGGPQAPEHPAPGHHAPQQPPGRRPQGQHPQGQHPQAPHPQAHRQRPPAPAHAPDDPYKPFVTAGQISGPKTPPPERQQELWNTVFGDNYDAMGEESDGGEGGRRVWLLALVASVIVALVLALVWAFLAGPLSSASGDADAAANPSGDAGRTTAKPSPSHAQASTKPQSIGRLPKYPGEASPRAGVLTDAESAITVARLGGPWRLDSRSEHIRSAYGFATRQYVAAGADESGTPAFAQVMTGPLAKGLAAKYSASDPSNLTPVISAVAFSARNKLFPEGNKVVKTAEQRLSVGGRPARLVAYQVLAGGARTTLVVAAVSTGADLPAIVYMSVPDAKKELLPDVNTVFSSIRPVAADS</sequence>
<gene>
    <name evidence="3" type="ORF">DQ384_32290</name>
</gene>
<reference evidence="3 4" key="1">
    <citation type="submission" date="2018-06" db="EMBL/GenBank/DDBJ databases">
        <title>Sphaerisporangium craniellae sp. nov., isolated from a marine sponge in the South China Sea.</title>
        <authorList>
            <person name="Li L."/>
        </authorList>
    </citation>
    <scope>NUCLEOTIDE SEQUENCE [LARGE SCALE GENOMIC DNA]</scope>
    <source>
        <strain evidence="3 4">CCTCC AA 208026</strain>
    </source>
</reference>
<evidence type="ECO:0000313" key="3">
    <source>
        <dbReference type="EMBL" id="RCG25031.1"/>
    </source>
</evidence>
<keyword evidence="4" id="KW-1185">Reference proteome</keyword>
<dbReference type="AlphaFoldDB" id="A0A367F436"/>
<evidence type="ECO:0000256" key="2">
    <source>
        <dbReference type="SAM" id="Phobius"/>
    </source>
</evidence>
<feature type="region of interest" description="Disordered" evidence="1">
    <location>
        <begin position="1"/>
        <end position="189"/>
    </location>
</feature>
<keyword evidence="2" id="KW-1133">Transmembrane helix</keyword>
<feature type="compositionally biased region" description="Low complexity" evidence="1">
    <location>
        <begin position="135"/>
        <end position="151"/>
    </location>
</feature>
<feature type="transmembrane region" description="Helical" evidence="2">
    <location>
        <begin position="217"/>
        <end position="239"/>
    </location>
</feature>
<evidence type="ECO:0000313" key="4">
    <source>
        <dbReference type="Proteomes" id="UP000253094"/>
    </source>
</evidence>
<keyword evidence="2" id="KW-0472">Membrane</keyword>
<feature type="compositionally biased region" description="Polar residues" evidence="1">
    <location>
        <begin position="265"/>
        <end position="279"/>
    </location>
</feature>
<feature type="region of interest" description="Disordered" evidence="1">
    <location>
        <begin position="247"/>
        <end position="295"/>
    </location>
</feature>
<proteinExistence type="predicted"/>